<sequence length="80" mass="9202">MPKLNLTRIEYITALVTILCVIGAITSGLYTYELFMTELENYREDAKCIAHLVSQGIERQDIALIDRVCVVDEDIYFKNK</sequence>
<proteinExistence type="predicted"/>
<evidence type="ECO:0000313" key="2">
    <source>
        <dbReference type="EMBL" id="APC46094.1"/>
    </source>
</evidence>
<dbReference type="Proteomes" id="UP000225978">
    <property type="component" value="Segment"/>
</dbReference>
<accession>A0A1J0GV90</accession>
<evidence type="ECO:0000313" key="3">
    <source>
        <dbReference type="Proteomes" id="UP000225978"/>
    </source>
</evidence>
<keyword evidence="3" id="KW-1185">Reference proteome</keyword>
<reference evidence="2 3" key="1">
    <citation type="journal article" date="2017" name="Viruses">
        <title>Stumbling across the Same Phage: Comparative Genomics of Widespread Temperate Phages Infecting the Fish Pathogen Vibrio anguillarum.</title>
        <authorList>
            <person name="Kalatzis P.G."/>
            <person name="Rorbo N.I."/>
            <person name="Castillo D."/>
            <person name="Mauritzen J.J."/>
            <person name="Jorgensen J."/>
            <person name="Kokkari C."/>
            <person name="Zhang F."/>
            <person name="Katharios P."/>
            <person name="Middelboe M."/>
        </authorList>
    </citation>
    <scope>NUCLEOTIDE SEQUENCE [LARGE SCALE GENOMIC DNA]</scope>
</reference>
<evidence type="ECO:0000256" key="1">
    <source>
        <dbReference type="SAM" id="Phobius"/>
    </source>
</evidence>
<keyword evidence="1" id="KW-1133">Transmembrane helix</keyword>
<feature type="transmembrane region" description="Helical" evidence="1">
    <location>
        <begin position="12"/>
        <end position="32"/>
    </location>
</feature>
<dbReference type="EMBL" id="KX889068">
    <property type="protein sequence ID" value="APC46094.1"/>
    <property type="molecule type" value="Genomic_DNA"/>
</dbReference>
<organism evidence="2 3">
    <name type="scientific">Vibrio phage vB_VspP_pVa5</name>
    <dbReference type="NCBI Taxonomy" id="1913109"/>
    <lineage>
        <taxon>Viruses</taxon>
        <taxon>Duplodnaviria</taxon>
        <taxon>Heunggongvirae</taxon>
        <taxon>Uroviricota</taxon>
        <taxon>Caudoviricetes</taxon>
        <taxon>Schitoviridae</taxon>
        <taxon>Pontosvirinae</taxon>
        <taxon>Galateavirus</taxon>
        <taxon>Galateavirus PVA5</taxon>
    </lineage>
</organism>
<keyword evidence="1" id="KW-0472">Membrane</keyword>
<keyword evidence="1" id="KW-0812">Transmembrane</keyword>
<protein>
    <submittedName>
        <fullName evidence="2">Uncharacterized protein</fullName>
    </submittedName>
</protein>
<name>A0A1J0GV90_9CAUD</name>
<gene>
    <name evidence="2" type="ORF">vBVspPpVa5_0104</name>
</gene>